<evidence type="ECO:0000256" key="6">
    <source>
        <dbReference type="ARBA" id="ARBA00022989"/>
    </source>
</evidence>
<evidence type="ECO:0000256" key="3">
    <source>
        <dbReference type="ARBA" id="ARBA00011489"/>
    </source>
</evidence>
<dbReference type="NCBIfam" id="TIGR01569">
    <property type="entry name" value="A_tha_TIGR01569"/>
    <property type="match status" value="1"/>
</dbReference>
<reference evidence="10" key="1">
    <citation type="submission" date="2023-02" db="EMBL/GenBank/DDBJ databases">
        <title>Genome of toxic invasive species Heracleum sosnowskyi carries increased number of genes despite the absence of recent whole-genome duplications.</title>
        <authorList>
            <person name="Schelkunov M."/>
            <person name="Shtratnikova V."/>
            <person name="Makarenko M."/>
            <person name="Klepikova A."/>
            <person name="Omelchenko D."/>
            <person name="Novikova G."/>
            <person name="Obukhova E."/>
            <person name="Bogdanov V."/>
            <person name="Penin A."/>
            <person name="Logacheva M."/>
        </authorList>
    </citation>
    <scope>NUCLEOTIDE SEQUENCE</scope>
    <source>
        <strain evidence="10">Hsosn_3</strain>
        <tissue evidence="10">Leaf</tissue>
    </source>
</reference>
<dbReference type="InterPro" id="IPR006459">
    <property type="entry name" value="CASP/CASPL"/>
</dbReference>
<dbReference type="PANTHER" id="PTHR36488">
    <property type="entry name" value="CASP-LIKE PROTEIN 1U1"/>
    <property type="match status" value="1"/>
</dbReference>
<feature type="transmembrane region" description="Helical" evidence="8">
    <location>
        <begin position="26"/>
        <end position="46"/>
    </location>
</feature>
<comment type="subcellular location">
    <subcellularLocation>
        <location evidence="1 8">Cell membrane</location>
        <topology evidence="1 8">Multi-pass membrane protein</topology>
    </subcellularLocation>
</comment>
<evidence type="ECO:0000256" key="1">
    <source>
        <dbReference type="ARBA" id="ARBA00004651"/>
    </source>
</evidence>
<comment type="caution">
    <text evidence="8">Lacks conserved residue(s) required for the propagation of feature annotation.</text>
</comment>
<keyword evidence="6 8" id="KW-1133">Transmembrane helix</keyword>
<keyword evidence="4 8" id="KW-1003">Cell membrane</keyword>
<evidence type="ECO:0000259" key="9">
    <source>
        <dbReference type="Pfam" id="PF04535"/>
    </source>
</evidence>
<name>A0AAD8HZB0_9APIA</name>
<evidence type="ECO:0000313" key="11">
    <source>
        <dbReference type="Proteomes" id="UP001237642"/>
    </source>
</evidence>
<dbReference type="EMBL" id="JAUIZM010000007">
    <property type="protein sequence ID" value="KAK1376086.1"/>
    <property type="molecule type" value="Genomic_DNA"/>
</dbReference>
<evidence type="ECO:0000313" key="10">
    <source>
        <dbReference type="EMBL" id="KAK1376086.1"/>
    </source>
</evidence>
<feature type="transmembrane region" description="Helical" evidence="8">
    <location>
        <begin position="101"/>
        <end position="127"/>
    </location>
</feature>
<comment type="subunit">
    <text evidence="3 8">Homodimer and heterodimers.</text>
</comment>
<feature type="transmembrane region" description="Helical" evidence="8">
    <location>
        <begin position="66"/>
        <end position="89"/>
    </location>
</feature>
<proteinExistence type="inferred from homology"/>
<sequence length="239" mass="26276">MNTGEEGKSTEMIAVKVQKYTKAAQIFLRFMAMATTLAASVIVLSSEETVVVFGLTAVAKYSYSPTYKFFAAANLIACSFSAISLLLFYIMGKTLKSINYFFFFLHDVVVMTLLVAGCSAATAMGYLGKYGESVRVFIDGVDYRGETRLAQSGVLWRDKVPHLKVLSFDPRLLQPGLGWGYFCGLGKWSLNLLPAFGCGWLNRKAKTAVSTSPTPSCSSDLNWRCRFGEASQRHLFGHG</sequence>
<dbReference type="InterPro" id="IPR006702">
    <property type="entry name" value="CASP_dom"/>
</dbReference>
<evidence type="ECO:0000256" key="8">
    <source>
        <dbReference type="RuleBase" id="RU361233"/>
    </source>
</evidence>
<gene>
    <name evidence="10" type="ORF">POM88_032279</name>
</gene>
<dbReference type="GO" id="GO:0005886">
    <property type="term" value="C:plasma membrane"/>
    <property type="evidence" value="ECO:0007669"/>
    <property type="project" value="UniProtKB-SubCell"/>
</dbReference>
<reference evidence="10" key="2">
    <citation type="submission" date="2023-05" db="EMBL/GenBank/DDBJ databases">
        <authorList>
            <person name="Schelkunov M.I."/>
        </authorList>
    </citation>
    <scope>NUCLEOTIDE SEQUENCE</scope>
    <source>
        <strain evidence="10">Hsosn_3</strain>
        <tissue evidence="10">Leaf</tissue>
    </source>
</reference>
<evidence type="ECO:0000256" key="2">
    <source>
        <dbReference type="ARBA" id="ARBA00007651"/>
    </source>
</evidence>
<evidence type="ECO:0000256" key="7">
    <source>
        <dbReference type="ARBA" id="ARBA00023136"/>
    </source>
</evidence>
<accession>A0AAD8HZB0</accession>
<evidence type="ECO:0000256" key="5">
    <source>
        <dbReference type="ARBA" id="ARBA00022692"/>
    </source>
</evidence>
<dbReference type="AlphaFoldDB" id="A0AAD8HZB0"/>
<keyword evidence="11" id="KW-1185">Reference proteome</keyword>
<comment type="caution">
    <text evidence="10">The sequence shown here is derived from an EMBL/GenBank/DDBJ whole genome shotgun (WGS) entry which is preliminary data.</text>
</comment>
<feature type="domain" description="Casparian strip membrane protein" evidence="9">
    <location>
        <begin position="22"/>
        <end position="133"/>
    </location>
</feature>
<keyword evidence="7 8" id="KW-0472">Membrane</keyword>
<dbReference type="InterPro" id="IPR044173">
    <property type="entry name" value="CASPL"/>
</dbReference>
<dbReference type="Proteomes" id="UP001237642">
    <property type="component" value="Unassembled WGS sequence"/>
</dbReference>
<keyword evidence="5 8" id="KW-0812">Transmembrane</keyword>
<comment type="similarity">
    <text evidence="2 8">Belongs to the Casparian strip membrane proteins (CASP) family.</text>
</comment>
<dbReference type="Pfam" id="PF04535">
    <property type="entry name" value="CASP_dom"/>
    <property type="match status" value="1"/>
</dbReference>
<protein>
    <recommendedName>
        <fullName evidence="8">CASP-like protein</fullName>
    </recommendedName>
</protein>
<organism evidence="10 11">
    <name type="scientific">Heracleum sosnowskyi</name>
    <dbReference type="NCBI Taxonomy" id="360622"/>
    <lineage>
        <taxon>Eukaryota</taxon>
        <taxon>Viridiplantae</taxon>
        <taxon>Streptophyta</taxon>
        <taxon>Embryophyta</taxon>
        <taxon>Tracheophyta</taxon>
        <taxon>Spermatophyta</taxon>
        <taxon>Magnoliopsida</taxon>
        <taxon>eudicotyledons</taxon>
        <taxon>Gunneridae</taxon>
        <taxon>Pentapetalae</taxon>
        <taxon>asterids</taxon>
        <taxon>campanulids</taxon>
        <taxon>Apiales</taxon>
        <taxon>Apiaceae</taxon>
        <taxon>Apioideae</taxon>
        <taxon>apioid superclade</taxon>
        <taxon>Tordylieae</taxon>
        <taxon>Tordyliinae</taxon>
        <taxon>Heracleum</taxon>
    </lineage>
</organism>
<dbReference type="PANTHER" id="PTHR36488:SF8">
    <property type="entry name" value="CASP-LIKE PROTEIN 1U1"/>
    <property type="match status" value="1"/>
</dbReference>
<evidence type="ECO:0000256" key="4">
    <source>
        <dbReference type="ARBA" id="ARBA00022475"/>
    </source>
</evidence>